<keyword evidence="10" id="KW-1185">Reference proteome</keyword>
<dbReference type="SUPFAM" id="SSF51726">
    <property type="entry name" value="UROD/MetE-like"/>
    <property type="match status" value="1"/>
</dbReference>
<sequence length="340" mass="36060">MTKRLQRVLAGEAVWPPPTWLMRQAGRYLPEYRAVRAHAGDFISLCTTPELATEVTLQPVRRYGMDAAILFSDILVLPWALGQGLAFREGEGPVLPPIRDAAGVAALDPARLPGAIAPILETVRRVRAEVGEATLIGFAGSPFTVACYMIEGGGSKDFAHVRGMAYRDPALFARLLDLLTEATVVYLAAQIEAGAEVVMLFDSWAGVLSPTLFRAHVTAPTRRIVAALKALHPDIQVIGFPRLAGMLVGEYAAETGVQGVGIDTSADLSLVRGLVPDGIALQGNLDPMALVAGGAALESETRAILAAARGRPHVFNLGHGIVPQTPPEHVAALLHMIRAA</sequence>
<evidence type="ECO:0000256" key="1">
    <source>
        <dbReference type="ARBA" id="ARBA00004804"/>
    </source>
</evidence>
<dbReference type="PROSITE" id="PS00907">
    <property type="entry name" value="UROD_2"/>
    <property type="match status" value="1"/>
</dbReference>
<evidence type="ECO:0000259" key="8">
    <source>
        <dbReference type="PROSITE" id="PS00907"/>
    </source>
</evidence>
<protein>
    <recommendedName>
        <fullName evidence="3 7">Uroporphyrinogen decarboxylase</fullName>
        <shortName evidence="7">UPD</shortName>
        <shortName evidence="7">URO-D</shortName>
        <ecNumber evidence="3 7">4.1.1.37</ecNumber>
    </recommendedName>
</protein>
<comment type="similarity">
    <text evidence="2 7">Belongs to the uroporphyrinogen decarboxylase family.</text>
</comment>
<evidence type="ECO:0000256" key="2">
    <source>
        <dbReference type="ARBA" id="ARBA00009935"/>
    </source>
</evidence>
<keyword evidence="6 7" id="KW-0627">Porphyrin biosynthesis</keyword>
<comment type="caution">
    <text evidence="9">The sequence shown here is derived from an EMBL/GenBank/DDBJ whole genome shotgun (WGS) entry which is preliminary data.</text>
</comment>
<dbReference type="InterPro" id="IPR038071">
    <property type="entry name" value="UROD/MetE-like_sf"/>
</dbReference>
<comment type="function">
    <text evidence="7">Catalyzes the decarboxylation of four acetate groups of uroporphyrinogen-III to yield coproporphyrinogen-III.</text>
</comment>
<evidence type="ECO:0000313" key="9">
    <source>
        <dbReference type="EMBL" id="MCW3473621.1"/>
    </source>
</evidence>
<reference evidence="9" key="2">
    <citation type="submission" date="2022-10" db="EMBL/GenBank/DDBJ databases">
        <authorList>
            <person name="Trinh H.N."/>
        </authorList>
    </citation>
    <scope>NUCLEOTIDE SEQUENCE</scope>
    <source>
        <strain evidence="9">RN2-1</strain>
    </source>
</reference>
<keyword evidence="4 7" id="KW-0210">Decarboxylase</keyword>
<dbReference type="RefSeq" id="WP_264712202.1">
    <property type="nucleotide sequence ID" value="NZ_JAPDNT010000001.1"/>
</dbReference>
<dbReference type="GO" id="GO:0005829">
    <property type="term" value="C:cytosol"/>
    <property type="evidence" value="ECO:0007669"/>
    <property type="project" value="TreeGrafter"/>
</dbReference>
<accession>A0AA41YJU1</accession>
<reference evidence="9" key="1">
    <citation type="submission" date="2022-09" db="EMBL/GenBank/DDBJ databases">
        <title>Rhodovastum sp. nov. RN2-1 isolated from soil in Seongnam, South Korea.</title>
        <authorList>
            <person name="Le N.T."/>
        </authorList>
    </citation>
    <scope>NUCLEOTIDE SEQUENCE</scope>
    <source>
        <strain evidence="9">RN2-1</strain>
    </source>
</reference>
<comment type="subcellular location">
    <subcellularLocation>
        <location evidence="7">Cytoplasm</location>
    </subcellularLocation>
</comment>
<dbReference type="PANTHER" id="PTHR21091:SF169">
    <property type="entry name" value="UROPORPHYRINOGEN DECARBOXYLASE"/>
    <property type="match status" value="1"/>
</dbReference>
<dbReference type="HAMAP" id="MF_00218">
    <property type="entry name" value="URO_D"/>
    <property type="match status" value="1"/>
</dbReference>
<gene>
    <name evidence="7 9" type="primary">hemE</name>
    <name evidence="9" type="ORF">OL599_03440</name>
</gene>
<feature type="binding site" evidence="7">
    <location>
        <position position="73"/>
    </location>
    <ligand>
        <name>substrate</name>
    </ligand>
</feature>
<feature type="binding site" evidence="7">
    <location>
        <position position="319"/>
    </location>
    <ligand>
        <name>substrate</name>
    </ligand>
</feature>
<proteinExistence type="inferred from homology"/>
<name>A0AA41YJU1_9PROT</name>
<keyword evidence="7" id="KW-0963">Cytoplasm</keyword>
<evidence type="ECO:0000313" key="10">
    <source>
        <dbReference type="Proteomes" id="UP001165679"/>
    </source>
</evidence>
<feature type="binding site" evidence="7">
    <location>
        <position position="148"/>
    </location>
    <ligand>
        <name>substrate</name>
    </ligand>
</feature>
<dbReference type="GO" id="GO:0004853">
    <property type="term" value="F:uroporphyrinogen decarboxylase activity"/>
    <property type="evidence" value="ECO:0007669"/>
    <property type="project" value="UniProtKB-UniRule"/>
</dbReference>
<feature type="binding site" evidence="7">
    <location>
        <position position="203"/>
    </location>
    <ligand>
        <name>substrate</name>
    </ligand>
</feature>
<evidence type="ECO:0000256" key="3">
    <source>
        <dbReference type="ARBA" id="ARBA00012288"/>
    </source>
</evidence>
<dbReference type="InterPro" id="IPR006361">
    <property type="entry name" value="Uroporphyrinogen_deCO2ase_HemE"/>
</dbReference>
<feature type="domain" description="Uroporphyrinogen decarboxylase (URO-D)" evidence="8">
    <location>
        <begin position="136"/>
        <end position="152"/>
    </location>
</feature>
<feature type="site" description="Transition state stabilizer" evidence="7">
    <location>
        <position position="73"/>
    </location>
</feature>
<comment type="pathway">
    <text evidence="1 7">Porphyrin-containing compound metabolism; protoporphyrin-IX biosynthesis; coproporphyrinogen-III from 5-aminolevulinate: step 4/4.</text>
</comment>
<dbReference type="Proteomes" id="UP001165679">
    <property type="component" value="Unassembled WGS sequence"/>
</dbReference>
<comment type="subunit">
    <text evidence="7">Homodimer.</text>
</comment>
<organism evidence="9 10">
    <name type="scientific">Limobrevibacterium gyesilva</name>
    <dbReference type="NCBI Taxonomy" id="2991712"/>
    <lineage>
        <taxon>Bacteria</taxon>
        <taxon>Pseudomonadati</taxon>
        <taxon>Pseudomonadota</taxon>
        <taxon>Alphaproteobacteria</taxon>
        <taxon>Acetobacterales</taxon>
        <taxon>Acetobacteraceae</taxon>
        <taxon>Limobrevibacterium</taxon>
    </lineage>
</organism>
<keyword evidence="5 7" id="KW-0456">Lyase</keyword>
<dbReference type="EMBL" id="JAPDNT010000001">
    <property type="protein sequence ID" value="MCW3473621.1"/>
    <property type="molecule type" value="Genomic_DNA"/>
</dbReference>
<evidence type="ECO:0000256" key="5">
    <source>
        <dbReference type="ARBA" id="ARBA00023239"/>
    </source>
</evidence>
<evidence type="ECO:0000256" key="4">
    <source>
        <dbReference type="ARBA" id="ARBA00022793"/>
    </source>
</evidence>
<evidence type="ECO:0000256" key="6">
    <source>
        <dbReference type="ARBA" id="ARBA00023244"/>
    </source>
</evidence>
<evidence type="ECO:0000256" key="7">
    <source>
        <dbReference type="HAMAP-Rule" id="MF_00218"/>
    </source>
</evidence>
<dbReference type="InterPro" id="IPR000257">
    <property type="entry name" value="Uroporphyrinogen_deCOase"/>
</dbReference>
<dbReference type="EC" id="4.1.1.37" evidence="3 7"/>
<dbReference type="PANTHER" id="PTHR21091">
    <property type="entry name" value="METHYLTETRAHYDROFOLATE:HOMOCYSTEINE METHYLTRANSFERASE RELATED"/>
    <property type="match status" value="1"/>
</dbReference>
<dbReference type="CDD" id="cd00717">
    <property type="entry name" value="URO-D"/>
    <property type="match status" value="1"/>
</dbReference>
<dbReference type="NCBIfam" id="TIGR01464">
    <property type="entry name" value="hemE"/>
    <property type="match status" value="1"/>
</dbReference>
<dbReference type="Pfam" id="PF01208">
    <property type="entry name" value="URO-D"/>
    <property type="match status" value="1"/>
</dbReference>
<comment type="caution">
    <text evidence="7">Lacks conserved residue(s) required for the propagation of feature annotation.</text>
</comment>
<dbReference type="GO" id="GO:0019353">
    <property type="term" value="P:protoporphyrinogen IX biosynthetic process from glutamate"/>
    <property type="evidence" value="ECO:0007669"/>
    <property type="project" value="TreeGrafter"/>
</dbReference>
<feature type="binding site" evidence="7">
    <location>
        <begin position="23"/>
        <end position="27"/>
    </location>
    <ligand>
        <name>substrate</name>
    </ligand>
</feature>
<dbReference type="AlphaFoldDB" id="A0AA41YJU1"/>
<dbReference type="Gene3D" id="3.20.20.210">
    <property type="match status" value="1"/>
</dbReference>
<comment type="catalytic activity">
    <reaction evidence="7">
        <text>uroporphyrinogen III + 4 H(+) = coproporphyrinogen III + 4 CO2</text>
        <dbReference type="Rhea" id="RHEA:19865"/>
        <dbReference type="ChEBI" id="CHEBI:15378"/>
        <dbReference type="ChEBI" id="CHEBI:16526"/>
        <dbReference type="ChEBI" id="CHEBI:57308"/>
        <dbReference type="ChEBI" id="CHEBI:57309"/>
        <dbReference type="EC" id="4.1.1.37"/>
    </reaction>
</comment>